<name>A0AAN9FWD0_9CAEN</name>
<evidence type="ECO:0000313" key="12">
    <source>
        <dbReference type="Proteomes" id="UP001374579"/>
    </source>
</evidence>
<dbReference type="AlphaFoldDB" id="A0AAN9FWD0"/>
<keyword evidence="3" id="KW-0813">Transport</keyword>
<dbReference type="NCBIfam" id="TIGR00863">
    <property type="entry name" value="P2X"/>
    <property type="match status" value="1"/>
</dbReference>
<organism evidence="11 12">
    <name type="scientific">Littorina saxatilis</name>
    <dbReference type="NCBI Taxonomy" id="31220"/>
    <lineage>
        <taxon>Eukaryota</taxon>
        <taxon>Metazoa</taxon>
        <taxon>Spiralia</taxon>
        <taxon>Lophotrochozoa</taxon>
        <taxon>Mollusca</taxon>
        <taxon>Gastropoda</taxon>
        <taxon>Caenogastropoda</taxon>
        <taxon>Littorinimorpha</taxon>
        <taxon>Littorinoidea</taxon>
        <taxon>Littorinidae</taxon>
        <taxon>Littorina</taxon>
    </lineage>
</organism>
<dbReference type="InterPro" id="IPR027309">
    <property type="entry name" value="P2X_extracellular_dom_sf"/>
</dbReference>
<sequence length="464" mass="53091">MGRLKKGFAFIGDFCITYEEPRVVRIHSVFLFTFYWLLMISVACGISGYFIWYKRGYQDIVPVESAVTTKVFGVGDTNTSDHTIWDKADYMIPPEENEDFTVITNLLITPRQTQQTCDEDPSVPAGRCKVDSDCQKNKAVRYGNGMMTGKCINSTHEANVKVCQIRAWCPVEIDDPSKRSYLASETFIVYIKNSVRFPAFGEIRQNIPGDMGSEELSTCLFDSKHPRNKHCPFFKVNTIVEETGNSFRSIVVEGAVIQIIISWDCDFDYSNECRPEYSFYRLDQREDTLSSGFHMRFADKYVNKNGSNERTLYKAYGIRLIVGVQGRGRKFGFIVTAMTIGSGLSYFAIATFVISKLVLPFYRNLCWRTLRYEGLCMGNRCGKILCSCLQKIWAMCNRFYKPLEKAARGEEEGKDDDLREINFHFKDTVKRWTRTEGPLTLRIDVEDSDPIDDADSFGQSDHGL</sequence>
<dbReference type="GO" id="GO:0012505">
    <property type="term" value="C:endomembrane system"/>
    <property type="evidence" value="ECO:0007669"/>
    <property type="project" value="UniProtKB-SubCell"/>
</dbReference>
<dbReference type="PRINTS" id="PR01307">
    <property type="entry name" value="P2XRECEPTOR"/>
</dbReference>
<reference evidence="11 12" key="1">
    <citation type="submission" date="2024-02" db="EMBL/GenBank/DDBJ databases">
        <title>Chromosome-scale genome assembly of the rough periwinkle Littorina saxatilis.</title>
        <authorList>
            <person name="De Jode A."/>
            <person name="Faria R."/>
            <person name="Formenti G."/>
            <person name="Sims Y."/>
            <person name="Smith T.P."/>
            <person name="Tracey A."/>
            <person name="Wood J.M.D."/>
            <person name="Zagrodzka Z.B."/>
            <person name="Johannesson K."/>
            <person name="Butlin R.K."/>
            <person name="Leder E.H."/>
        </authorList>
    </citation>
    <scope>NUCLEOTIDE SEQUENCE [LARGE SCALE GENOMIC DNA]</scope>
    <source>
        <strain evidence="11">Snail1</strain>
        <tissue evidence="11">Muscle</tissue>
    </source>
</reference>
<evidence type="ECO:0000256" key="7">
    <source>
        <dbReference type="ARBA" id="ARBA00023136"/>
    </source>
</evidence>
<gene>
    <name evidence="11" type="ORF">V1264_021843</name>
</gene>
<keyword evidence="6" id="KW-0406">Ion transport</keyword>
<evidence type="ECO:0000256" key="4">
    <source>
        <dbReference type="ARBA" id="ARBA00022692"/>
    </source>
</evidence>
<accession>A0AAN9FWD0</accession>
<dbReference type="Proteomes" id="UP001374579">
    <property type="component" value="Unassembled WGS sequence"/>
</dbReference>
<evidence type="ECO:0000256" key="2">
    <source>
        <dbReference type="ARBA" id="ARBA00009848"/>
    </source>
</evidence>
<evidence type="ECO:0000256" key="9">
    <source>
        <dbReference type="ARBA" id="ARBA00023303"/>
    </source>
</evidence>
<comment type="similarity">
    <text evidence="2">Belongs to the P2X receptor family.</text>
</comment>
<dbReference type="GO" id="GO:0033198">
    <property type="term" value="P:response to ATP"/>
    <property type="evidence" value="ECO:0007669"/>
    <property type="project" value="InterPro"/>
</dbReference>
<comment type="caution">
    <text evidence="11">The sequence shown here is derived from an EMBL/GenBank/DDBJ whole genome shotgun (WGS) entry which is preliminary data.</text>
</comment>
<dbReference type="GO" id="GO:0004931">
    <property type="term" value="F:extracellularly ATP-gated monoatomic cation channel activity"/>
    <property type="evidence" value="ECO:0007669"/>
    <property type="project" value="InterPro"/>
</dbReference>
<dbReference type="GO" id="GO:0070588">
    <property type="term" value="P:calcium ion transmembrane transport"/>
    <property type="evidence" value="ECO:0007669"/>
    <property type="project" value="TreeGrafter"/>
</dbReference>
<dbReference type="GO" id="GO:0001614">
    <property type="term" value="F:purinergic nucleotide receptor activity"/>
    <property type="evidence" value="ECO:0007669"/>
    <property type="project" value="InterPro"/>
</dbReference>
<dbReference type="Gene3D" id="1.10.287.940">
    <property type="entry name" value="atp-gated p2x4 ion channel"/>
    <property type="match status" value="1"/>
</dbReference>
<evidence type="ECO:0000313" key="11">
    <source>
        <dbReference type="EMBL" id="KAK7087843.1"/>
    </source>
</evidence>
<keyword evidence="8" id="KW-1071">Ligand-gated ion channel</keyword>
<protein>
    <recommendedName>
        <fullName evidence="13">P2X purinoceptor</fullName>
    </recommendedName>
</protein>
<evidence type="ECO:0000256" key="3">
    <source>
        <dbReference type="ARBA" id="ARBA00022448"/>
    </source>
</evidence>
<dbReference type="Pfam" id="PF00864">
    <property type="entry name" value="P2X_receptor"/>
    <property type="match status" value="1"/>
</dbReference>
<evidence type="ECO:0000256" key="1">
    <source>
        <dbReference type="ARBA" id="ARBA00004308"/>
    </source>
</evidence>
<dbReference type="PANTHER" id="PTHR10125">
    <property type="entry name" value="P2X PURINOCEPTOR"/>
    <property type="match status" value="1"/>
</dbReference>
<keyword evidence="4 10" id="KW-0812">Transmembrane</keyword>
<evidence type="ECO:0000256" key="5">
    <source>
        <dbReference type="ARBA" id="ARBA00022989"/>
    </source>
</evidence>
<feature type="transmembrane region" description="Helical" evidence="10">
    <location>
        <begin position="29"/>
        <end position="52"/>
    </location>
</feature>
<keyword evidence="12" id="KW-1185">Reference proteome</keyword>
<evidence type="ECO:0000256" key="6">
    <source>
        <dbReference type="ARBA" id="ARBA00023065"/>
    </source>
</evidence>
<evidence type="ECO:0000256" key="8">
    <source>
        <dbReference type="ARBA" id="ARBA00023286"/>
    </source>
</evidence>
<comment type="subcellular location">
    <subcellularLocation>
        <location evidence="1">Endomembrane system</location>
    </subcellularLocation>
</comment>
<dbReference type="EMBL" id="JBAMIC010004070">
    <property type="protein sequence ID" value="KAK7087843.1"/>
    <property type="molecule type" value="Genomic_DNA"/>
</dbReference>
<dbReference type="Gene3D" id="2.60.490.10">
    <property type="entry name" value="atp-gated p2x4 ion channel domain"/>
    <property type="match status" value="1"/>
</dbReference>
<evidence type="ECO:0008006" key="13">
    <source>
        <dbReference type="Google" id="ProtNLM"/>
    </source>
</evidence>
<dbReference type="GO" id="GO:0098794">
    <property type="term" value="C:postsynapse"/>
    <property type="evidence" value="ECO:0007669"/>
    <property type="project" value="GOC"/>
</dbReference>
<dbReference type="GO" id="GO:0005886">
    <property type="term" value="C:plasma membrane"/>
    <property type="evidence" value="ECO:0007669"/>
    <property type="project" value="InterPro"/>
</dbReference>
<keyword evidence="9" id="KW-0407">Ion channel</keyword>
<dbReference type="InterPro" id="IPR059116">
    <property type="entry name" value="P2X_receptor"/>
</dbReference>
<dbReference type="PANTHER" id="PTHR10125:SF31">
    <property type="entry name" value="P2X RECEPTOR E"/>
    <property type="match status" value="1"/>
</dbReference>
<keyword evidence="7 10" id="KW-0472">Membrane</keyword>
<proteinExistence type="inferred from homology"/>
<evidence type="ECO:0000256" key="10">
    <source>
        <dbReference type="SAM" id="Phobius"/>
    </source>
</evidence>
<dbReference type="InterPro" id="IPR001429">
    <property type="entry name" value="P2X_purnocptor"/>
</dbReference>
<feature type="transmembrane region" description="Helical" evidence="10">
    <location>
        <begin position="331"/>
        <end position="354"/>
    </location>
</feature>
<keyword evidence="5 10" id="KW-1133">Transmembrane helix</keyword>